<keyword evidence="3" id="KW-1185">Reference proteome</keyword>
<dbReference type="Proteomes" id="UP000275012">
    <property type="component" value="Unassembled WGS sequence"/>
</dbReference>
<name>A0A3M2HVN0_9GAMM</name>
<proteinExistence type="predicted"/>
<accession>A0A3M2HVN0</accession>
<evidence type="ECO:0000259" key="1">
    <source>
        <dbReference type="Pfam" id="PF02627"/>
    </source>
</evidence>
<dbReference type="OrthoDB" id="9802489at2"/>
<dbReference type="EMBL" id="RFLY01000004">
    <property type="protein sequence ID" value="RMH93801.1"/>
    <property type="molecule type" value="Genomic_DNA"/>
</dbReference>
<dbReference type="Gene3D" id="1.20.1290.10">
    <property type="entry name" value="AhpD-like"/>
    <property type="match status" value="1"/>
</dbReference>
<dbReference type="AlphaFoldDB" id="A0A3M2HVN0"/>
<dbReference type="PANTHER" id="PTHR33570">
    <property type="entry name" value="4-CARBOXYMUCONOLACTONE DECARBOXYLASE FAMILY PROTEIN"/>
    <property type="match status" value="1"/>
</dbReference>
<organism evidence="2 3">
    <name type="scientific">Solilutibacter pythonis</name>
    <dbReference type="NCBI Taxonomy" id="2483112"/>
    <lineage>
        <taxon>Bacteria</taxon>
        <taxon>Pseudomonadati</taxon>
        <taxon>Pseudomonadota</taxon>
        <taxon>Gammaproteobacteria</taxon>
        <taxon>Lysobacterales</taxon>
        <taxon>Lysobacteraceae</taxon>
        <taxon>Solilutibacter</taxon>
    </lineage>
</organism>
<evidence type="ECO:0000313" key="2">
    <source>
        <dbReference type="EMBL" id="RMH93801.1"/>
    </source>
</evidence>
<reference evidence="2 3" key="1">
    <citation type="submission" date="2018-10" db="EMBL/GenBank/DDBJ databases">
        <title>Proposal of Lysobacter pythonis sp. nov. isolated from royal pythons (Python regius).</title>
        <authorList>
            <person name="Hans-Juergen B."/>
            <person name="Huptas C."/>
            <person name="Sandra B."/>
            <person name="Igor L."/>
            <person name="Joachim S."/>
            <person name="Siegfried S."/>
            <person name="Mareike W."/>
            <person name="Peter K."/>
        </authorList>
    </citation>
    <scope>NUCLEOTIDE SEQUENCE [LARGE SCALE GENOMIC DNA]</scope>
    <source>
        <strain evidence="2 3">4284/11</strain>
    </source>
</reference>
<sequence>MTRTPITMEAGLQRIETLLGKDSRASMERAAHDTPLTARAEAIAVGEIYGEHGTLDLKTRELVTVAVLAARGDAAPQLRVHLQGARNAGASRAEIFATLDQLHPYTGLPVALNAIRVAREFFDQAGDAR</sequence>
<dbReference type="SUPFAM" id="SSF69118">
    <property type="entry name" value="AhpD-like"/>
    <property type="match status" value="1"/>
</dbReference>
<dbReference type="RefSeq" id="WP_122100844.1">
    <property type="nucleotide sequence ID" value="NZ_RFLY01000004.1"/>
</dbReference>
<dbReference type="GO" id="GO:0051920">
    <property type="term" value="F:peroxiredoxin activity"/>
    <property type="evidence" value="ECO:0007669"/>
    <property type="project" value="InterPro"/>
</dbReference>
<dbReference type="InterPro" id="IPR003779">
    <property type="entry name" value="CMD-like"/>
</dbReference>
<gene>
    <name evidence="2" type="ORF">EBB59_03915</name>
</gene>
<feature type="domain" description="Carboxymuconolactone decarboxylase-like" evidence="1">
    <location>
        <begin position="44"/>
        <end position="120"/>
    </location>
</feature>
<protein>
    <submittedName>
        <fullName evidence="2">Carboxymuconolactone decarboxylase family protein</fullName>
    </submittedName>
</protein>
<dbReference type="InterPro" id="IPR052512">
    <property type="entry name" value="4CMD/NDH-1_regulator"/>
</dbReference>
<dbReference type="InterPro" id="IPR029032">
    <property type="entry name" value="AhpD-like"/>
</dbReference>
<dbReference type="Pfam" id="PF02627">
    <property type="entry name" value="CMD"/>
    <property type="match status" value="1"/>
</dbReference>
<evidence type="ECO:0000313" key="3">
    <source>
        <dbReference type="Proteomes" id="UP000275012"/>
    </source>
</evidence>
<comment type="caution">
    <text evidence="2">The sequence shown here is derived from an EMBL/GenBank/DDBJ whole genome shotgun (WGS) entry which is preliminary data.</text>
</comment>
<dbReference type="PANTHER" id="PTHR33570:SF2">
    <property type="entry name" value="CARBOXYMUCONOLACTONE DECARBOXYLASE-LIKE DOMAIN-CONTAINING PROTEIN"/>
    <property type="match status" value="1"/>
</dbReference>